<evidence type="ECO:0000313" key="2">
    <source>
        <dbReference type="EMBL" id="KAJ8865531.1"/>
    </source>
</evidence>
<comment type="caution">
    <text evidence="2">The sequence shown here is derived from an EMBL/GenBank/DDBJ whole genome shotgun (WGS) entry which is preliminary data.</text>
</comment>
<dbReference type="Proteomes" id="UP001159363">
    <property type="component" value="Chromosome 16"/>
</dbReference>
<dbReference type="EMBL" id="JARBHB010000017">
    <property type="protein sequence ID" value="KAJ8865531.1"/>
    <property type="molecule type" value="Genomic_DNA"/>
</dbReference>
<feature type="compositionally biased region" description="Polar residues" evidence="1">
    <location>
        <begin position="374"/>
        <end position="389"/>
    </location>
</feature>
<keyword evidence="3" id="KW-1185">Reference proteome</keyword>
<protein>
    <submittedName>
        <fullName evidence="2">Uncharacterized protein</fullName>
    </submittedName>
</protein>
<reference evidence="2 3" key="1">
    <citation type="submission" date="2023-02" db="EMBL/GenBank/DDBJ databases">
        <title>LHISI_Scaffold_Assembly.</title>
        <authorList>
            <person name="Stuart O.P."/>
            <person name="Cleave R."/>
            <person name="Magrath M.J.L."/>
            <person name="Mikheyev A.S."/>
        </authorList>
    </citation>
    <scope>NUCLEOTIDE SEQUENCE [LARGE SCALE GENOMIC DNA]</scope>
    <source>
        <strain evidence="2">Daus_M_001</strain>
        <tissue evidence="2">Leg muscle</tissue>
    </source>
</reference>
<evidence type="ECO:0000313" key="3">
    <source>
        <dbReference type="Proteomes" id="UP001159363"/>
    </source>
</evidence>
<sequence length="839" mass="93693">MATVLTQTGPPFVIRKPRVGLTPTVDGLTTGLADGHHLKADARRILQHLCFNYSLPNGLLGAGINGRTTSLADGHHLKADARRILKHLCFNYSLPNGLRGAGLNGLTTGLADGHHLKADARRILQHFSFNYSLPNGLLRVVRQNQARLPHSSTHSSRPPVAQSVGVLLYWGMESSGLESQARHGRHAVRWAPAVMPSGNTDTRRPDQLCLAIGNPPHSRAEKRGNDKDGIATHIKCAIAAKLKALNWRAVFSSHCIPMALTTTSVTQQSSLEACVLIVDRRNGLAFNSFAEKKRISNTLQHSSWARKEIASEVSMEQRRNGKMGGGGDPRENPLTSSIAQLDSHLQKSRNDPADNRTLPAPPSPASLLAHPGGHSSSCPEDTRQASARSQPDRRTLLTSVILSHFPNLSCTPITRRAQLKYQCTKATEGRNVAHTCKGRSNLTCCPTFSRYIRSISRSYRVLLLRAQLKYQCTKATEGRNVAHTCKGRSNLTCCPTFSRYIRSISRSYRVLLLRAQLKYQCTKATEGRNVAHTCKGRSNLTCCPTFSRYIRSISRSYRVLLLRAQLKYQCTKATEGRNVAHTCKGRSNLTCCPTFSRYIRSISRSYRVLLLRAQLKYQCTTATEGRNVAHTRAQLKYQCTTATEGRNVAHTCKGRSNLTCCPTFSRYIRSISRSYRVLLLRAQLKYQCTTATEGRNVAHTCKGRSNLTCCPTFSRYIRSISRSYRVLLLRAQLKYQCTKATEGRKVLHTCKGRSNLTCCPTFSRYIRSISRSYRVLLLRAQLKYQCTKATEGRNVAHTLRRVHLFSIVSIANWMDERKKQYINTLVFSDAVTLSSWSNA</sequence>
<name>A0ABQ9G3D1_9NEOP</name>
<proteinExistence type="predicted"/>
<evidence type="ECO:0000256" key="1">
    <source>
        <dbReference type="SAM" id="MobiDB-lite"/>
    </source>
</evidence>
<accession>A0ABQ9G3D1</accession>
<feature type="compositionally biased region" description="Basic and acidic residues" evidence="1">
    <location>
        <begin position="344"/>
        <end position="354"/>
    </location>
</feature>
<feature type="region of interest" description="Disordered" evidence="1">
    <location>
        <begin position="311"/>
        <end position="391"/>
    </location>
</feature>
<gene>
    <name evidence="2" type="ORF">PR048_033051</name>
</gene>
<organism evidence="2 3">
    <name type="scientific">Dryococelus australis</name>
    <dbReference type="NCBI Taxonomy" id="614101"/>
    <lineage>
        <taxon>Eukaryota</taxon>
        <taxon>Metazoa</taxon>
        <taxon>Ecdysozoa</taxon>
        <taxon>Arthropoda</taxon>
        <taxon>Hexapoda</taxon>
        <taxon>Insecta</taxon>
        <taxon>Pterygota</taxon>
        <taxon>Neoptera</taxon>
        <taxon>Polyneoptera</taxon>
        <taxon>Phasmatodea</taxon>
        <taxon>Verophasmatodea</taxon>
        <taxon>Anareolatae</taxon>
        <taxon>Phasmatidae</taxon>
        <taxon>Eurycanthinae</taxon>
        <taxon>Dryococelus</taxon>
    </lineage>
</organism>